<organism evidence="7 8">
    <name type="scientific">Nitrospirillum amazonense</name>
    <dbReference type="NCBI Taxonomy" id="28077"/>
    <lineage>
        <taxon>Bacteria</taxon>
        <taxon>Pseudomonadati</taxon>
        <taxon>Pseudomonadota</taxon>
        <taxon>Alphaproteobacteria</taxon>
        <taxon>Rhodospirillales</taxon>
        <taxon>Azospirillaceae</taxon>
        <taxon>Nitrospirillum</taxon>
    </lineage>
</organism>
<keyword evidence="3" id="KW-0547">Nucleotide-binding</keyword>
<dbReference type="InterPro" id="IPR052156">
    <property type="entry name" value="BCAA_Transport_ATP-bd_LivF"/>
</dbReference>
<dbReference type="EMBL" id="VITN01000015">
    <property type="protein sequence ID" value="TWB15291.1"/>
    <property type="molecule type" value="Genomic_DNA"/>
</dbReference>
<comment type="similarity">
    <text evidence="1">Belongs to the ABC transporter superfamily.</text>
</comment>
<evidence type="ECO:0000259" key="6">
    <source>
        <dbReference type="PROSITE" id="PS50893"/>
    </source>
</evidence>
<dbReference type="PANTHER" id="PTHR43820:SF5">
    <property type="entry name" value="HIGH-AFFINITY BRANCHED-CHAIN AMINO ACID TRANSPORT ATP-BINDING PROTEIN"/>
    <property type="match status" value="1"/>
</dbReference>
<comment type="caution">
    <text evidence="7">The sequence shown here is derived from an EMBL/GenBank/DDBJ whole genome shotgun (WGS) entry which is preliminary data.</text>
</comment>
<accession>A0A560F109</accession>
<sequence>MAEPLLTLDGVATSYGQSQVLWDIDLDVPAGGAVALIGRNGVGKTTLLKTIIGAQRLTAGRMTFHGRDVSALGPHQRARAGIGYVPQGRHIFPHLTVRENLETGLSALAGRGGGAMKAGVPDHIFDLFPKLAQIINRKGGVLSGGEQQQLAIGRALAGQPSLLLLDEPTEGIQPSVVQQIEDALRRIRADLGVTVLIVEQYLDFAWSFADSYRVMQRGRIIRAGSTRDETAAEVAHLVNI</sequence>
<dbReference type="CDD" id="cd03224">
    <property type="entry name" value="ABC_TM1139_LivF_branched"/>
    <property type="match status" value="1"/>
</dbReference>
<evidence type="ECO:0000313" key="7">
    <source>
        <dbReference type="EMBL" id="TWB15291.1"/>
    </source>
</evidence>
<dbReference type="PROSITE" id="PS50893">
    <property type="entry name" value="ABC_TRANSPORTER_2"/>
    <property type="match status" value="1"/>
</dbReference>
<dbReference type="GO" id="GO:0005524">
    <property type="term" value="F:ATP binding"/>
    <property type="evidence" value="ECO:0007669"/>
    <property type="project" value="UniProtKB-KW"/>
</dbReference>
<keyword evidence="2" id="KW-0813">Transport</keyword>
<dbReference type="Pfam" id="PF00005">
    <property type="entry name" value="ABC_tran"/>
    <property type="match status" value="1"/>
</dbReference>
<evidence type="ECO:0000256" key="2">
    <source>
        <dbReference type="ARBA" id="ARBA00022448"/>
    </source>
</evidence>
<evidence type="ECO:0000256" key="3">
    <source>
        <dbReference type="ARBA" id="ARBA00022741"/>
    </source>
</evidence>
<protein>
    <submittedName>
        <fullName evidence="7">Urea transport system ATP-binding protein</fullName>
    </submittedName>
</protein>
<proteinExistence type="inferred from homology"/>
<dbReference type="InterPro" id="IPR017780">
    <property type="entry name" value="ABC_transptr_urea_ATP-bd_UrtE"/>
</dbReference>
<dbReference type="InterPro" id="IPR003439">
    <property type="entry name" value="ABC_transporter-like_ATP-bd"/>
</dbReference>
<dbReference type="SUPFAM" id="SSF52540">
    <property type="entry name" value="P-loop containing nucleoside triphosphate hydrolases"/>
    <property type="match status" value="1"/>
</dbReference>
<name>A0A560F109_9PROT</name>
<evidence type="ECO:0000256" key="1">
    <source>
        <dbReference type="ARBA" id="ARBA00005417"/>
    </source>
</evidence>
<evidence type="ECO:0000313" key="8">
    <source>
        <dbReference type="Proteomes" id="UP000319859"/>
    </source>
</evidence>
<dbReference type="NCBIfam" id="TIGR03410">
    <property type="entry name" value="urea_trans_UrtE"/>
    <property type="match status" value="1"/>
</dbReference>
<dbReference type="AlphaFoldDB" id="A0A560F109"/>
<dbReference type="PANTHER" id="PTHR43820">
    <property type="entry name" value="HIGH-AFFINITY BRANCHED-CHAIN AMINO ACID TRANSPORT ATP-BINDING PROTEIN LIVF"/>
    <property type="match status" value="1"/>
</dbReference>
<dbReference type="SMART" id="SM00382">
    <property type="entry name" value="AAA"/>
    <property type="match status" value="1"/>
</dbReference>
<evidence type="ECO:0000256" key="4">
    <source>
        <dbReference type="ARBA" id="ARBA00022840"/>
    </source>
</evidence>
<dbReference type="RefSeq" id="WP_145751862.1">
    <property type="nucleotide sequence ID" value="NZ_VITN01000015.1"/>
</dbReference>
<dbReference type="Proteomes" id="UP000319859">
    <property type="component" value="Unassembled WGS sequence"/>
</dbReference>
<dbReference type="GO" id="GO:0016887">
    <property type="term" value="F:ATP hydrolysis activity"/>
    <property type="evidence" value="ECO:0007669"/>
    <property type="project" value="InterPro"/>
</dbReference>
<dbReference type="InterPro" id="IPR003593">
    <property type="entry name" value="AAA+_ATPase"/>
</dbReference>
<keyword evidence="5" id="KW-0029">Amino-acid transport</keyword>
<dbReference type="GO" id="GO:0015658">
    <property type="term" value="F:branched-chain amino acid transmembrane transporter activity"/>
    <property type="evidence" value="ECO:0007669"/>
    <property type="project" value="TreeGrafter"/>
</dbReference>
<dbReference type="InterPro" id="IPR027417">
    <property type="entry name" value="P-loop_NTPase"/>
</dbReference>
<gene>
    <name evidence="7" type="ORF">FBZ89_11570</name>
</gene>
<reference evidence="7 8" key="1">
    <citation type="submission" date="2019-06" db="EMBL/GenBank/DDBJ databases">
        <title>Genomic Encyclopedia of Type Strains, Phase IV (KMG-V): Genome sequencing to study the core and pangenomes of soil and plant-associated prokaryotes.</title>
        <authorList>
            <person name="Whitman W."/>
        </authorList>
    </citation>
    <scope>NUCLEOTIDE SEQUENCE [LARGE SCALE GENOMIC DNA]</scope>
    <source>
        <strain evidence="7 8">BR 11880</strain>
    </source>
</reference>
<dbReference type="Gene3D" id="3.40.50.300">
    <property type="entry name" value="P-loop containing nucleotide triphosphate hydrolases"/>
    <property type="match status" value="1"/>
</dbReference>
<feature type="domain" description="ABC transporter" evidence="6">
    <location>
        <begin position="6"/>
        <end position="240"/>
    </location>
</feature>
<dbReference type="OrthoDB" id="9775250at2"/>
<evidence type="ECO:0000256" key="5">
    <source>
        <dbReference type="ARBA" id="ARBA00022970"/>
    </source>
</evidence>
<keyword evidence="4 7" id="KW-0067">ATP-binding</keyword>
<dbReference type="GO" id="GO:0015807">
    <property type="term" value="P:L-amino acid transport"/>
    <property type="evidence" value="ECO:0007669"/>
    <property type="project" value="TreeGrafter"/>
</dbReference>